<evidence type="ECO:0000256" key="8">
    <source>
        <dbReference type="ARBA" id="ARBA00068659"/>
    </source>
</evidence>
<feature type="binding site" evidence="9 12">
    <location>
        <begin position="214"/>
        <end position="219"/>
    </location>
    <ligand>
        <name>NADP(+)</name>
        <dbReference type="ChEBI" id="CHEBI:58349"/>
    </ligand>
</feature>
<comment type="domain">
    <text evidence="9">Possesses an unusual extended V-shaped dimeric structure with each monomer consisting of three distinct domains arranged along a curved 'spinal' alpha-helix. The N-terminal catalytic domain specifically recognizes the glutamate moiety of the substrate. The second domain is the NADPH-binding domain, and the third C-terminal domain is responsible for dimerization.</text>
</comment>
<gene>
    <name evidence="9" type="primary">hemA</name>
    <name evidence="19" type="ORF">C7H85_12915</name>
</gene>
<keyword evidence="15" id="KW-0175">Coiled coil</keyword>
<sequence>MRLLKAYPFSYNSRLLERRCEPQKILMSLLVLGINHKTASVALRERVAFGPDLAPRALHELMHTQGVEEAVIVSTCNRTELYCCLDQQGESDPVRHWLQQFHHLDEDELTSCLYQHQGEEAVRHLMRVACGLDSLVLGEPQILGQIKQAYNQSHQVGSLKGILERLFQKSFSVAKRVRTETDIGASAVSVAFAAVSLAKRIFSDLSRTRVLLVGAGETVELVARHLKEQSVTQMMVANRTLERAQNLAREFDAQVMTLEQIPDYLPRADIVISSTASPLPIIGKGMVERALKARRSKPILLVDIAVPRDIEPEVDELNDAYLYTVDDLQGIIEQNLEARKRAAGQAERIILEERDQFMGWFRSLKSVDLIRDYRAQADILQQQELERALQSLAQGEDAARVMQQLARRLTNKLIHTPTQALSQAGKDGDQEILAVLAQSLGLDQR</sequence>
<evidence type="ECO:0000256" key="6">
    <source>
        <dbReference type="ARBA" id="ARBA00023244"/>
    </source>
</evidence>
<evidence type="ECO:0000256" key="10">
    <source>
        <dbReference type="PIRSR" id="PIRSR000445-1"/>
    </source>
</evidence>
<dbReference type="InterPro" id="IPR006151">
    <property type="entry name" value="Shikm_DH/Glu-tRNA_Rdtase"/>
</dbReference>
<dbReference type="GO" id="GO:0050661">
    <property type="term" value="F:NADP binding"/>
    <property type="evidence" value="ECO:0007669"/>
    <property type="project" value="InterPro"/>
</dbReference>
<comment type="function">
    <text evidence="9">Catalyzes the NADPH-dependent reduction of glutamyl-tRNA(Glu) to glutamate 1-semialdehyde (GSA).</text>
</comment>
<feature type="binding site" evidence="9 11">
    <location>
        <begin position="75"/>
        <end position="78"/>
    </location>
    <ligand>
        <name>substrate</name>
    </ligand>
</feature>
<dbReference type="InterPro" id="IPR000343">
    <property type="entry name" value="4pyrrol_synth_GluRdtase"/>
</dbReference>
<feature type="coiled-coil region" evidence="15">
    <location>
        <begin position="234"/>
        <end position="261"/>
    </location>
</feature>
<dbReference type="InterPro" id="IPR036453">
    <property type="entry name" value="GluRdtase_dimer_dom_sf"/>
</dbReference>
<evidence type="ECO:0000313" key="19">
    <source>
        <dbReference type="EMBL" id="PSJ44861.1"/>
    </source>
</evidence>
<proteinExistence type="inferred from homology"/>
<comment type="caution">
    <text evidence="19">The sequence shown here is derived from an EMBL/GenBank/DDBJ whole genome shotgun (WGS) entry which is preliminary data.</text>
</comment>
<dbReference type="SUPFAM" id="SSF69075">
    <property type="entry name" value="Glutamyl tRNA-reductase dimerization domain"/>
    <property type="match status" value="1"/>
</dbReference>
<dbReference type="FunFam" id="3.30.460.30:FF:000001">
    <property type="entry name" value="Glutamyl-tRNA reductase"/>
    <property type="match status" value="1"/>
</dbReference>
<feature type="binding site" evidence="9 11">
    <location>
        <position position="134"/>
    </location>
    <ligand>
        <name>substrate</name>
    </ligand>
</feature>
<evidence type="ECO:0000256" key="13">
    <source>
        <dbReference type="PIRSR" id="PIRSR000445-4"/>
    </source>
</evidence>
<evidence type="ECO:0000256" key="2">
    <source>
        <dbReference type="ARBA" id="ARBA00005916"/>
    </source>
</evidence>
<dbReference type="InterPro" id="IPR015895">
    <property type="entry name" value="4pyrrol_synth_GluRdtase_N"/>
</dbReference>
<dbReference type="GO" id="GO:0008883">
    <property type="term" value="F:glutamyl-tRNA reductase activity"/>
    <property type="evidence" value="ECO:0007669"/>
    <property type="project" value="UniProtKB-UniRule"/>
</dbReference>
<feature type="site" description="Important for activity" evidence="9 13">
    <location>
        <position position="124"/>
    </location>
</feature>
<protein>
    <recommendedName>
        <fullName evidence="8 9">Glutamyl-tRNA reductase</fullName>
        <shortName evidence="9">GluTR</shortName>
        <ecNumber evidence="3 9">1.2.1.70</ecNumber>
    </recommendedName>
</protein>
<evidence type="ECO:0000259" key="17">
    <source>
        <dbReference type="Pfam" id="PF01488"/>
    </source>
</evidence>
<feature type="active site" description="Nucleophile" evidence="9 10">
    <location>
        <position position="76"/>
    </location>
</feature>
<feature type="domain" description="Glutamyl-tRNA reductase N-terminal" evidence="18">
    <location>
        <begin position="32"/>
        <end position="181"/>
    </location>
</feature>
<dbReference type="InterPro" id="IPR015896">
    <property type="entry name" value="4pyrrol_synth_GluRdtase_dimer"/>
</dbReference>
<dbReference type="Pfam" id="PF05201">
    <property type="entry name" value="GlutR_N"/>
    <property type="match status" value="1"/>
</dbReference>
<organism evidence="19 20">
    <name type="scientific">Zobellella endophytica</name>
    <dbReference type="NCBI Taxonomy" id="2116700"/>
    <lineage>
        <taxon>Bacteria</taxon>
        <taxon>Pseudomonadati</taxon>
        <taxon>Pseudomonadota</taxon>
        <taxon>Gammaproteobacteria</taxon>
        <taxon>Aeromonadales</taxon>
        <taxon>Aeromonadaceae</taxon>
        <taxon>Zobellella</taxon>
    </lineage>
</organism>
<dbReference type="Gene3D" id="3.40.50.720">
    <property type="entry name" value="NAD(P)-binding Rossmann-like Domain"/>
    <property type="match status" value="1"/>
</dbReference>
<comment type="catalytic activity">
    <reaction evidence="7 9 14">
        <text>(S)-4-amino-5-oxopentanoate + tRNA(Glu) + NADP(+) = L-glutamyl-tRNA(Glu) + NADPH + H(+)</text>
        <dbReference type="Rhea" id="RHEA:12344"/>
        <dbReference type="Rhea" id="RHEA-COMP:9663"/>
        <dbReference type="Rhea" id="RHEA-COMP:9680"/>
        <dbReference type="ChEBI" id="CHEBI:15378"/>
        <dbReference type="ChEBI" id="CHEBI:57501"/>
        <dbReference type="ChEBI" id="CHEBI:57783"/>
        <dbReference type="ChEBI" id="CHEBI:58349"/>
        <dbReference type="ChEBI" id="CHEBI:78442"/>
        <dbReference type="ChEBI" id="CHEBI:78520"/>
        <dbReference type="EC" id="1.2.1.70"/>
    </reaction>
</comment>
<evidence type="ECO:0000256" key="9">
    <source>
        <dbReference type="HAMAP-Rule" id="MF_00087"/>
    </source>
</evidence>
<dbReference type="GO" id="GO:0019353">
    <property type="term" value="P:protoporphyrinogen IX biosynthetic process from glutamate"/>
    <property type="evidence" value="ECO:0007669"/>
    <property type="project" value="TreeGrafter"/>
</dbReference>
<dbReference type="PIRSF" id="PIRSF000445">
    <property type="entry name" value="4pyrrol_synth_GluRdtase"/>
    <property type="match status" value="1"/>
</dbReference>
<dbReference type="PANTHER" id="PTHR43013">
    <property type="entry name" value="GLUTAMYL-TRNA REDUCTASE"/>
    <property type="match status" value="1"/>
</dbReference>
<evidence type="ECO:0000256" key="11">
    <source>
        <dbReference type="PIRSR" id="PIRSR000445-2"/>
    </source>
</evidence>
<accession>A0A2P7R3S8</accession>
<keyword evidence="20" id="KW-1185">Reference proteome</keyword>
<dbReference type="Proteomes" id="UP000240243">
    <property type="component" value="Unassembled WGS sequence"/>
</dbReference>
<dbReference type="UniPathway" id="UPA00251">
    <property type="reaction ID" value="UER00316"/>
</dbReference>
<keyword evidence="6 9" id="KW-0627">Porphyrin biosynthesis</keyword>
<dbReference type="Gene3D" id="3.30.460.30">
    <property type="entry name" value="Glutamyl-tRNA reductase, N-terminal domain"/>
    <property type="match status" value="1"/>
</dbReference>
<evidence type="ECO:0000256" key="12">
    <source>
        <dbReference type="PIRSR" id="PIRSR000445-3"/>
    </source>
</evidence>
<evidence type="ECO:0000256" key="5">
    <source>
        <dbReference type="ARBA" id="ARBA00023002"/>
    </source>
</evidence>
<dbReference type="EC" id="1.2.1.70" evidence="3 9"/>
<name>A0A2P7R3S8_9GAMM</name>
<dbReference type="SUPFAM" id="SSF51735">
    <property type="entry name" value="NAD(P)-binding Rossmann-fold domains"/>
    <property type="match status" value="1"/>
</dbReference>
<dbReference type="InterPro" id="IPR018214">
    <property type="entry name" value="GluRdtase_CS"/>
</dbReference>
<dbReference type="InterPro" id="IPR036343">
    <property type="entry name" value="GluRdtase_N_sf"/>
</dbReference>
<evidence type="ECO:0000256" key="3">
    <source>
        <dbReference type="ARBA" id="ARBA00012970"/>
    </source>
</evidence>
<feature type="binding site" evidence="9 11">
    <location>
        <position position="145"/>
    </location>
    <ligand>
        <name>substrate</name>
    </ligand>
</feature>
<dbReference type="OrthoDB" id="110209at2"/>
<dbReference type="PANTHER" id="PTHR43013:SF1">
    <property type="entry name" value="GLUTAMYL-TRNA REDUCTASE"/>
    <property type="match status" value="1"/>
</dbReference>
<keyword evidence="5 9" id="KW-0560">Oxidoreductase</keyword>
<evidence type="ECO:0000313" key="20">
    <source>
        <dbReference type="Proteomes" id="UP000240243"/>
    </source>
</evidence>
<comment type="subunit">
    <text evidence="9">Homodimer.</text>
</comment>
<dbReference type="FunFam" id="3.40.50.720:FF:000031">
    <property type="entry name" value="Glutamyl-tRNA reductase"/>
    <property type="match status" value="1"/>
</dbReference>
<evidence type="ECO:0000256" key="1">
    <source>
        <dbReference type="ARBA" id="ARBA00005059"/>
    </source>
</evidence>
<dbReference type="SUPFAM" id="SSF69742">
    <property type="entry name" value="Glutamyl tRNA-reductase catalytic, N-terminal domain"/>
    <property type="match status" value="1"/>
</dbReference>
<evidence type="ECO:0000256" key="7">
    <source>
        <dbReference type="ARBA" id="ARBA00047464"/>
    </source>
</evidence>
<feature type="domain" description="Tetrapyrrole biosynthesis glutamyl-tRNA reductase dimerisation" evidence="16">
    <location>
        <begin position="345"/>
        <end position="441"/>
    </location>
</feature>
<reference evidence="19 20" key="1">
    <citation type="submission" date="2018-03" db="EMBL/GenBank/DDBJ databases">
        <title>The draft genome of Zobellella sp. 59N8.</title>
        <authorList>
            <person name="Liu L."/>
            <person name="Li L."/>
            <person name="Zhang X."/>
            <person name="Liang L."/>
            <person name="Wang T."/>
        </authorList>
    </citation>
    <scope>NUCLEOTIDE SEQUENCE [LARGE SCALE GENOMIC DNA]</scope>
    <source>
        <strain evidence="19 20">59N8</strain>
    </source>
</reference>
<comment type="similarity">
    <text evidence="2 9 14">Belongs to the glutamyl-tRNA reductase family.</text>
</comment>
<dbReference type="AlphaFoldDB" id="A0A2P7R3S8"/>
<evidence type="ECO:0000259" key="18">
    <source>
        <dbReference type="Pfam" id="PF05201"/>
    </source>
</evidence>
<keyword evidence="4 9" id="KW-0521">NADP</keyword>
<dbReference type="EMBL" id="PXYG01000005">
    <property type="protein sequence ID" value="PSJ44861.1"/>
    <property type="molecule type" value="Genomic_DNA"/>
</dbReference>
<dbReference type="HAMAP" id="MF_00087">
    <property type="entry name" value="Glu_tRNA_reductase"/>
    <property type="match status" value="1"/>
</dbReference>
<dbReference type="PROSITE" id="PS00747">
    <property type="entry name" value="GLUTR"/>
    <property type="match status" value="1"/>
</dbReference>
<evidence type="ECO:0000256" key="14">
    <source>
        <dbReference type="RuleBase" id="RU000584"/>
    </source>
</evidence>
<feature type="binding site" evidence="9 11">
    <location>
        <begin position="139"/>
        <end position="141"/>
    </location>
    <ligand>
        <name>substrate</name>
    </ligand>
</feature>
<dbReference type="Pfam" id="PF00745">
    <property type="entry name" value="GlutR_dimer"/>
    <property type="match status" value="1"/>
</dbReference>
<dbReference type="InterPro" id="IPR036291">
    <property type="entry name" value="NAD(P)-bd_dom_sf"/>
</dbReference>
<evidence type="ECO:0000256" key="15">
    <source>
        <dbReference type="SAM" id="Coils"/>
    </source>
</evidence>
<comment type="pathway">
    <text evidence="1 9 14">Porphyrin-containing compound metabolism; protoporphyrin-IX biosynthesis; 5-aminolevulinate from L-glutamyl-tRNA(Glu): step 1/2.</text>
</comment>
<feature type="domain" description="Quinate/shikimate 5-dehydrogenase/glutamyl-tRNA reductase" evidence="17">
    <location>
        <begin position="197"/>
        <end position="331"/>
    </location>
</feature>
<dbReference type="NCBIfam" id="TIGR01035">
    <property type="entry name" value="hemA"/>
    <property type="match status" value="1"/>
</dbReference>
<dbReference type="CDD" id="cd05213">
    <property type="entry name" value="NAD_bind_Glutamyl_tRNA_reduct"/>
    <property type="match status" value="1"/>
</dbReference>
<evidence type="ECO:0000256" key="4">
    <source>
        <dbReference type="ARBA" id="ARBA00022857"/>
    </source>
</evidence>
<comment type="miscellaneous">
    <text evidence="9">During catalysis, the active site Cys acts as a nucleophile attacking the alpha-carbonyl group of tRNA-bound glutamate with the formation of a thioester intermediate between enzyme and glutamate, and the concomitant release of tRNA(Glu). The thioester intermediate is finally reduced by direct hydride transfer from NADPH, to form the product GSA.</text>
</comment>
<dbReference type="Pfam" id="PF01488">
    <property type="entry name" value="Shikimate_DH"/>
    <property type="match status" value="1"/>
</dbReference>
<evidence type="ECO:0000259" key="16">
    <source>
        <dbReference type="Pfam" id="PF00745"/>
    </source>
</evidence>